<keyword evidence="6" id="KW-1185">Reference proteome</keyword>
<evidence type="ECO:0000259" key="4">
    <source>
        <dbReference type="PROSITE" id="PS50600"/>
    </source>
</evidence>
<evidence type="ECO:0000313" key="6">
    <source>
        <dbReference type="Proteomes" id="UP000323000"/>
    </source>
</evidence>
<evidence type="ECO:0000256" key="3">
    <source>
        <dbReference type="ARBA" id="ARBA00022801"/>
    </source>
</evidence>
<dbReference type="OrthoDB" id="1899935at2759"/>
<dbReference type="InterPro" id="IPR038765">
    <property type="entry name" value="Papain-like_cys_pep_sf"/>
</dbReference>
<dbReference type="SUPFAM" id="SSF54001">
    <property type="entry name" value="Cysteine proteinases"/>
    <property type="match status" value="1"/>
</dbReference>
<dbReference type="PROSITE" id="PS50600">
    <property type="entry name" value="ULP_PROTEASE"/>
    <property type="match status" value="1"/>
</dbReference>
<evidence type="ECO:0000313" key="5">
    <source>
        <dbReference type="EMBL" id="TXG57669.1"/>
    </source>
</evidence>
<evidence type="ECO:0000256" key="2">
    <source>
        <dbReference type="ARBA" id="ARBA00022670"/>
    </source>
</evidence>
<keyword evidence="3" id="KW-0378">Hydrolase</keyword>
<feature type="domain" description="Ubiquitin-like protease family profile" evidence="4">
    <location>
        <begin position="1"/>
        <end position="89"/>
    </location>
</feature>
<gene>
    <name evidence="5" type="ORF">EZV62_015498</name>
</gene>
<accession>A0A5C7HLM1</accession>
<comment type="similarity">
    <text evidence="1">Belongs to the peptidase C48 family.</text>
</comment>
<protein>
    <recommendedName>
        <fullName evidence="4">Ubiquitin-like protease family profile domain-containing protein</fullName>
    </recommendedName>
</protein>
<organism evidence="5 6">
    <name type="scientific">Acer yangbiense</name>
    <dbReference type="NCBI Taxonomy" id="1000413"/>
    <lineage>
        <taxon>Eukaryota</taxon>
        <taxon>Viridiplantae</taxon>
        <taxon>Streptophyta</taxon>
        <taxon>Embryophyta</taxon>
        <taxon>Tracheophyta</taxon>
        <taxon>Spermatophyta</taxon>
        <taxon>Magnoliopsida</taxon>
        <taxon>eudicotyledons</taxon>
        <taxon>Gunneridae</taxon>
        <taxon>Pentapetalae</taxon>
        <taxon>rosids</taxon>
        <taxon>malvids</taxon>
        <taxon>Sapindales</taxon>
        <taxon>Sapindaceae</taxon>
        <taxon>Hippocastanoideae</taxon>
        <taxon>Acereae</taxon>
        <taxon>Acer</taxon>
    </lineage>
</organism>
<dbReference type="EMBL" id="VAHF01000007">
    <property type="protein sequence ID" value="TXG57669.1"/>
    <property type="molecule type" value="Genomic_DNA"/>
</dbReference>
<reference evidence="6" key="1">
    <citation type="journal article" date="2019" name="Gigascience">
        <title>De novo genome assembly of the endangered Acer yangbiense, a plant species with extremely small populations endemic to Yunnan Province, China.</title>
        <authorList>
            <person name="Yang J."/>
            <person name="Wariss H.M."/>
            <person name="Tao L."/>
            <person name="Zhang R."/>
            <person name="Yun Q."/>
            <person name="Hollingsworth P."/>
            <person name="Dao Z."/>
            <person name="Luo G."/>
            <person name="Guo H."/>
            <person name="Ma Y."/>
            <person name="Sun W."/>
        </authorList>
    </citation>
    <scope>NUCLEOTIDE SEQUENCE [LARGE SCALE GENOMIC DNA]</scope>
    <source>
        <strain evidence="6">cv. Malutang</strain>
    </source>
</reference>
<keyword evidence="2" id="KW-0645">Protease</keyword>
<dbReference type="GO" id="GO:0008234">
    <property type="term" value="F:cysteine-type peptidase activity"/>
    <property type="evidence" value="ECO:0007669"/>
    <property type="project" value="InterPro"/>
</dbReference>
<name>A0A5C7HLM1_9ROSI</name>
<dbReference type="AlphaFoldDB" id="A0A5C7HLM1"/>
<sequence>MSYNPSYHWILVVIDMSTLTFYYLNSIDDTVEENLYNFISIVVEKYLAEVKRKRTTSGSKEVEWKVVKVPKQPGNVECGYYVLRFMKEIVEIPAILTEKFNGKTIYTQDI</sequence>
<dbReference type="InterPro" id="IPR003653">
    <property type="entry name" value="Peptidase_C48_C"/>
</dbReference>
<comment type="caution">
    <text evidence="5">The sequence shown here is derived from an EMBL/GenBank/DDBJ whole genome shotgun (WGS) entry which is preliminary data.</text>
</comment>
<dbReference type="Gene3D" id="3.40.395.10">
    <property type="entry name" value="Adenoviral Proteinase, Chain A"/>
    <property type="match status" value="1"/>
</dbReference>
<evidence type="ECO:0000256" key="1">
    <source>
        <dbReference type="ARBA" id="ARBA00005234"/>
    </source>
</evidence>
<proteinExistence type="inferred from homology"/>
<dbReference type="GO" id="GO:0006508">
    <property type="term" value="P:proteolysis"/>
    <property type="evidence" value="ECO:0007669"/>
    <property type="project" value="UniProtKB-KW"/>
</dbReference>
<dbReference type="Proteomes" id="UP000323000">
    <property type="component" value="Chromosome 7"/>
</dbReference>
<dbReference type="Pfam" id="PF02902">
    <property type="entry name" value="Peptidase_C48"/>
    <property type="match status" value="1"/>
</dbReference>